<sequence>MQFNSTFIPVQDILTFSSEIRSLCLHRLLFYSPADALRLISAFPKLSAFRADTIWMSPVDITGSHEANPKSPHDSIIKIGQFTFLHGSSDVPSETSSWLGFPRMLLEAPFDFRVRDLHWKLDANPENSAVLAQLLQQAGPSLRRLRIQLNLHPAAALTAVDLCRNTHLSSITIDSIALAYEKGIYDSLPDLLSSATSTAMRTITLNLACLLADDTEILDCVPWERLDKAFASLSRLSSQLCVAVAITCRATASEARLHAIVSKVLVCLRETQARGVALDISCICEQEDEAGDWAGKSCVRWSKDTGHSQRAAGLVRSTAA</sequence>
<reference evidence="1 2" key="1">
    <citation type="submission" date="2016-07" db="EMBL/GenBank/DDBJ databases">
        <title>Draft genome of the white-rot fungus Obba rivulosa 3A-2.</title>
        <authorList>
            <consortium name="DOE Joint Genome Institute"/>
            <person name="Miettinen O."/>
            <person name="Riley R."/>
            <person name="Acob R."/>
            <person name="Barry K."/>
            <person name="Cullen D."/>
            <person name="De Vries R."/>
            <person name="Hainaut M."/>
            <person name="Hatakka A."/>
            <person name="Henrissat B."/>
            <person name="Hilden K."/>
            <person name="Kuo R."/>
            <person name="Labutti K."/>
            <person name="Lipzen A."/>
            <person name="Makela M.R."/>
            <person name="Sandor L."/>
            <person name="Spatafora J.W."/>
            <person name="Grigoriev I.V."/>
            <person name="Hibbett D.S."/>
        </authorList>
    </citation>
    <scope>NUCLEOTIDE SEQUENCE [LARGE SCALE GENOMIC DNA]</scope>
    <source>
        <strain evidence="1 2">3A-2</strain>
    </source>
</reference>
<dbReference type="AlphaFoldDB" id="A0A8E2ARR0"/>
<keyword evidence="2" id="KW-1185">Reference proteome</keyword>
<evidence type="ECO:0000313" key="2">
    <source>
        <dbReference type="Proteomes" id="UP000250043"/>
    </source>
</evidence>
<accession>A0A8E2ARR0</accession>
<dbReference type="OrthoDB" id="2794288at2759"/>
<gene>
    <name evidence="1" type="ORF">OBBRIDRAFT_652043</name>
</gene>
<protein>
    <submittedName>
        <fullName evidence="1">Uncharacterized protein</fullName>
    </submittedName>
</protein>
<dbReference type="EMBL" id="KV722420">
    <property type="protein sequence ID" value="OCH89763.1"/>
    <property type="molecule type" value="Genomic_DNA"/>
</dbReference>
<dbReference type="Proteomes" id="UP000250043">
    <property type="component" value="Unassembled WGS sequence"/>
</dbReference>
<evidence type="ECO:0000313" key="1">
    <source>
        <dbReference type="EMBL" id="OCH89763.1"/>
    </source>
</evidence>
<organism evidence="1 2">
    <name type="scientific">Obba rivulosa</name>
    <dbReference type="NCBI Taxonomy" id="1052685"/>
    <lineage>
        <taxon>Eukaryota</taxon>
        <taxon>Fungi</taxon>
        <taxon>Dikarya</taxon>
        <taxon>Basidiomycota</taxon>
        <taxon>Agaricomycotina</taxon>
        <taxon>Agaricomycetes</taxon>
        <taxon>Polyporales</taxon>
        <taxon>Gelatoporiaceae</taxon>
        <taxon>Obba</taxon>
    </lineage>
</organism>
<name>A0A8E2ARR0_9APHY</name>
<proteinExistence type="predicted"/>